<evidence type="ECO:0000313" key="4">
    <source>
        <dbReference type="Proteomes" id="UP001162156"/>
    </source>
</evidence>
<evidence type="ECO:0000256" key="1">
    <source>
        <dbReference type="SAM" id="Coils"/>
    </source>
</evidence>
<dbReference type="InterPro" id="IPR051147">
    <property type="entry name" value="CFAP_domain-containing"/>
</dbReference>
<keyword evidence="1" id="KW-0175">Coiled coil</keyword>
<accession>A0AAV8Y7N1</accession>
<reference evidence="3" key="1">
    <citation type="journal article" date="2023" name="Insect Mol. Biol.">
        <title>Genome sequencing provides insights into the evolution of gene families encoding plant cell wall-degrading enzymes in longhorned beetles.</title>
        <authorList>
            <person name="Shin N.R."/>
            <person name="Okamura Y."/>
            <person name="Kirsch R."/>
            <person name="Pauchet Y."/>
        </authorList>
    </citation>
    <scope>NUCLEOTIDE SEQUENCE</scope>
    <source>
        <strain evidence="3">RBIC_L_NR</strain>
    </source>
</reference>
<name>A0AAV8Y7N1_9CUCU</name>
<gene>
    <name evidence="3" type="ORF">NQ314_008679</name>
</gene>
<dbReference type="EMBL" id="JANEYF010002394">
    <property type="protein sequence ID" value="KAJ8947178.1"/>
    <property type="molecule type" value="Genomic_DNA"/>
</dbReference>
<dbReference type="PANTHER" id="PTHR21683:SF3">
    <property type="entry name" value="CILIA AND FLAGELLA ASSOCIATED PROTEIN 100"/>
    <property type="match status" value="1"/>
</dbReference>
<feature type="region of interest" description="Disordered" evidence="2">
    <location>
        <begin position="525"/>
        <end position="548"/>
    </location>
</feature>
<keyword evidence="4" id="KW-1185">Reference proteome</keyword>
<feature type="coiled-coil region" evidence="1">
    <location>
        <begin position="381"/>
        <end position="412"/>
    </location>
</feature>
<evidence type="ECO:0008006" key="5">
    <source>
        <dbReference type="Google" id="ProtNLM"/>
    </source>
</evidence>
<organism evidence="3 4">
    <name type="scientific">Rhamnusium bicolor</name>
    <dbReference type="NCBI Taxonomy" id="1586634"/>
    <lineage>
        <taxon>Eukaryota</taxon>
        <taxon>Metazoa</taxon>
        <taxon>Ecdysozoa</taxon>
        <taxon>Arthropoda</taxon>
        <taxon>Hexapoda</taxon>
        <taxon>Insecta</taxon>
        <taxon>Pterygota</taxon>
        <taxon>Neoptera</taxon>
        <taxon>Endopterygota</taxon>
        <taxon>Coleoptera</taxon>
        <taxon>Polyphaga</taxon>
        <taxon>Cucujiformia</taxon>
        <taxon>Chrysomeloidea</taxon>
        <taxon>Cerambycidae</taxon>
        <taxon>Lepturinae</taxon>
        <taxon>Rhagiini</taxon>
        <taxon>Rhamnusium</taxon>
    </lineage>
</organism>
<dbReference type="AlphaFoldDB" id="A0AAV8Y7N1"/>
<evidence type="ECO:0000313" key="3">
    <source>
        <dbReference type="EMBL" id="KAJ8947178.1"/>
    </source>
</evidence>
<dbReference type="PANTHER" id="PTHR21683">
    <property type="entry name" value="COILED-COIL DOMAIN-CONTAINING PROTEIN 42 LIKE-2-LIKE-RELATED"/>
    <property type="match status" value="1"/>
</dbReference>
<proteinExistence type="predicted"/>
<protein>
    <recommendedName>
        <fullName evidence="5">DUF4200 domain-containing protein</fullName>
    </recommendedName>
</protein>
<feature type="compositionally biased region" description="Basic and acidic residues" evidence="2">
    <location>
        <begin position="526"/>
        <end position="548"/>
    </location>
</feature>
<comment type="caution">
    <text evidence="3">The sequence shown here is derived from an EMBL/GenBank/DDBJ whole genome shotgun (WGS) entry which is preliminary data.</text>
</comment>
<sequence>MDDSASKQASQVSLQDRLRIASEISTVSNVDPIELVKPKVIVKERRSKVLQKILTPTPLSKPYFTAGKRINDENQKDLQKEPSPFTYPENMEIFAHNVMTKAWRDDVRVKELKLKCFQRPSYKARQKRDLLNRLYVKEPTTSTMKVMKDIDPQYFSIIEGDYIELVRESLRTRIITGYREDDIMLIEENLKLEQTMIDTIKENYQTYVNTFEEFLYKDHTSAMALLKQSEEAAMKAYDMYEEYKSIAKKYGALRSSLFNLEEKWRNCKTYQKFLYTVSPLSWRMQQKAYRRASVFMMEEDPDDDENIFGRYRASLSEKGVSLTDILKQFREELMDEQPPQLYFTAPEELMDVFRFMEMQNLNSLLHSEELAIPLDNVREGMKKAEELFDKEIKNLQEIIDKLEGGIKWEEQRVCYLEEVALKLIDGEFKALVKDDEVPSDQVAQLEVTFYAEQVMVMRLAEKAAKQYAELERLTNNLKKRSPPLKPPKKVQLPPRCLTQAEQEYLEFFTDFCKYSDDPGAYGIDTQPHEEEMQGRGEIDEHGDEAKQEEGRKLLTIASEILNAQSLIKKH</sequence>
<evidence type="ECO:0000256" key="2">
    <source>
        <dbReference type="SAM" id="MobiDB-lite"/>
    </source>
</evidence>
<dbReference type="Proteomes" id="UP001162156">
    <property type="component" value="Unassembled WGS sequence"/>
</dbReference>